<keyword evidence="1" id="KW-0430">Lectin</keyword>
<evidence type="ECO:0000256" key="1">
    <source>
        <dbReference type="ARBA" id="ARBA00022734"/>
    </source>
</evidence>
<reference evidence="3" key="1">
    <citation type="submission" date="2025-08" db="UniProtKB">
        <authorList>
            <consortium name="Ensembl"/>
        </authorList>
    </citation>
    <scope>IDENTIFICATION</scope>
</reference>
<dbReference type="GO" id="GO:0030246">
    <property type="term" value="F:carbohydrate binding"/>
    <property type="evidence" value="ECO:0007669"/>
    <property type="project" value="UniProtKB-KW"/>
</dbReference>
<dbReference type="Proteomes" id="UP000694380">
    <property type="component" value="Unplaced"/>
</dbReference>
<evidence type="ECO:0000259" key="2">
    <source>
        <dbReference type="PROSITE" id="PS50041"/>
    </source>
</evidence>
<dbReference type="GeneTree" id="ENSGT00940000158835"/>
<dbReference type="Pfam" id="PF00059">
    <property type="entry name" value="Lectin_C"/>
    <property type="match status" value="1"/>
</dbReference>
<feature type="domain" description="C-type lectin" evidence="2">
    <location>
        <begin position="33"/>
        <end position="161"/>
    </location>
</feature>
<dbReference type="InterPro" id="IPR016186">
    <property type="entry name" value="C-type_lectin-like/link_sf"/>
</dbReference>
<dbReference type="PROSITE" id="PS50041">
    <property type="entry name" value="C_TYPE_LECTIN_2"/>
    <property type="match status" value="1"/>
</dbReference>
<gene>
    <name evidence="3" type="primary">LOC101952988</name>
</gene>
<organism evidence="3 4">
    <name type="scientific">Chrysemys picta bellii</name>
    <name type="common">Western painted turtle</name>
    <name type="synonym">Emys bellii</name>
    <dbReference type="NCBI Taxonomy" id="8478"/>
    <lineage>
        <taxon>Eukaryota</taxon>
        <taxon>Metazoa</taxon>
        <taxon>Chordata</taxon>
        <taxon>Craniata</taxon>
        <taxon>Vertebrata</taxon>
        <taxon>Euteleostomi</taxon>
        <taxon>Archelosauria</taxon>
        <taxon>Testudinata</taxon>
        <taxon>Testudines</taxon>
        <taxon>Cryptodira</taxon>
        <taxon>Durocryptodira</taxon>
        <taxon>Testudinoidea</taxon>
        <taxon>Emydidae</taxon>
        <taxon>Chrysemys</taxon>
    </lineage>
</organism>
<name>A0A8C3FSB1_CHRPI</name>
<evidence type="ECO:0000313" key="3">
    <source>
        <dbReference type="Ensembl" id="ENSCPBP00000013298.1"/>
    </source>
</evidence>
<dbReference type="AlphaFoldDB" id="A0A8C3FSB1"/>
<dbReference type="InterPro" id="IPR001304">
    <property type="entry name" value="C-type_lectin-like"/>
</dbReference>
<dbReference type="InterPro" id="IPR016187">
    <property type="entry name" value="CTDL_fold"/>
</dbReference>
<proteinExistence type="predicted"/>
<dbReference type="OMA" id="GRNYCIG"/>
<dbReference type="CDD" id="cd03590">
    <property type="entry name" value="CLECT_DC-SIGN_like"/>
    <property type="match status" value="1"/>
</dbReference>
<sequence length="167" mass="19281">MVRQYLRNRNCVEEEPEGKEQVWTCCPRGWELFQASCYYFSNDIMTWDDSERNCTGMGSHLGVINTGAEQDFIFTRVNGTVTGSEGRNYCIGLIDKEKKGQWCWVDETPYNNTATFWRPEEPSPHNNENCVVMHVPGEQNTHGNRNWNNVPCSSACHRICETATLRF</sequence>
<evidence type="ECO:0000313" key="4">
    <source>
        <dbReference type="Proteomes" id="UP000694380"/>
    </source>
</evidence>
<dbReference type="Ensembl" id="ENSCPBT00000015787.1">
    <property type="protein sequence ID" value="ENSCPBP00000013298.1"/>
    <property type="gene ID" value="ENSCPBG00000009968.1"/>
</dbReference>
<accession>A0A8C3FSB1</accession>
<reference evidence="3" key="2">
    <citation type="submission" date="2025-09" db="UniProtKB">
        <authorList>
            <consortium name="Ensembl"/>
        </authorList>
    </citation>
    <scope>IDENTIFICATION</scope>
</reference>
<dbReference type="SMART" id="SM00034">
    <property type="entry name" value="CLECT"/>
    <property type="match status" value="1"/>
</dbReference>
<dbReference type="Gene3D" id="3.10.100.10">
    <property type="entry name" value="Mannose-Binding Protein A, subunit A"/>
    <property type="match status" value="1"/>
</dbReference>
<dbReference type="SUPFAM" id="SSF56436">
    <property type="entry name" value="C-type lectin-like"/>
    <property type="match status" value="1"/>
</dbReference>
<dbReference type="InterPro" id="IPR050111">
    <property type="entry name" value="C-type_lectin/snaclec_domain"/>
</dbReference>
<dbReference type="InterPro" id="IPR033989">
    <property type="entry name" value="CD209-like_CTLD"/>
</dbReference>
<keyword evidence="4" id="KW-1185">Reference proteome</keyword>
<protein>
    <recommendedName>
        <fullName evidence="2">C-type lectin domain-containing protein</fullName>
    </recommendedName>
</protein>
<dbReference type="PANTHER" id="PTHR22803">
    <property type="entry name" value="MANNOSE, PHOSPHOLIPASE, LECTIN RECEPTOR RELATED"/>
    <property type="match status" value="1"/>
</dbReference>